<protein>
    <recommendedName>
        <fullName evidence="5">phosphoenolpyruvate carboxykinase (GTP)</fullName>
        <ecNumber evidence="5">4.1.1.32</ecNumber>
    </recommendedName>
</protein>
<dbReference type="GO" id="GO:0016301">
    <property type="term" value="F:kinase activity"/>
    <property type="evidence" value="ECO:0007669"/>
    <property type="project" value="UniProtKB-KW"/>
</dbReference>
<feature type="domain" description="Phosphoenolpyruvate carboxykinase GTP-utilising N-terminal" evidence="14">
    <location>
        <begin position="18"/>
        <end position="239"/>
    </location>
</feature>
<keyword evidence="16" id="KW-1185">Reference proteome</keyword>
<dbReference type="Pfam" id="PF00821">
    <property type="entry name" value="PEPCK_GTP"/>
    <property type="match status" value="1"/>
</dbReference>
<evidence type="ECO:0000256" key="11">
    <source>
        <dbReference type="ARBA" id="ARBA00023211"/>
    </source>
</evidence>
<dbReference type="GO" id="GO:0071333">
    <property type="term" value="P:cellular response to glucose stimulus"/>
    <property type="evidence" value="ECO:0007669"/>
    <property type="project" value="TreeGrafter"/>
</dbReference>
<evidence type="ECO:0000259" key="14">
    <source>
        <dbReference type="Pfam" id="PF17297"/>
    </source>
</evidence>
<dbReference type="GO" id="GO:0030145">
    <property type="term" value="F:manganese ion binding"/>
    <property type="evidence" value="ECO:0007669"/>
    <property type="project" value="TreeGrafter"/>
</dbReference>
<evidence type="ECO:0000256" key="8">
    <source>
        <dbReference type="ARBA" id="ARBA00022741"/>
    </source>
</evidence>
<sequence>MPHSGIPVSAVTNQKVLDFIHEYQKILEPDNIYIVDGTEEEDLYMKDILVKSGTFTKLNEAKRPNSYIARSDPADVARSEASTFICTTNPEDAGPTNNWKSPADMRKVLDPVLHGAMKGRTMFVIAFSMGPLGSPIGRLGVQLTDSAYVVVNSRIMTIMGKKVLDELNHGKDFVRCIHTVAHPLKPGEKDIPWPCNIPNRFITHFPETKTIISTGSGYGGNALLGKKCMALRISSWLAREEGDAMAEHMLIMKLTSPEGKSYYIAAAFPSACGKTNLAMLRPTLPGWKVECVGDDIAWLKIGPDGDLRAINPESGFFGVAPGTSDDTNYYAMRSMDKNSIYTNVAYTEDGDVWWEGLTKEPPAGKITTWRGATWSKDSGVPKPDLAHPNSRFTCPSSQCPILDKAYYDPKGVPISAIVFGGRRETRTPLVFQALSWEHGVMIGSGVASEVTAAAEGVRGQLRFDPFAMLPFCGYNMGDYWQHWLDIGKKVNPAHLPKVFHVNWFRRGPQREFLWPGFGENSRVLKWIVERVEGTAGAAETPIGYVPAPGALDVSGLTISESVLTDLTTVDAKSYLDEVAAVREYHSKFGSHLPPVVKEQLDALESRLKVAAGLSL</sequence>
<dbReference type="STRING" id="1344416.A0A139A252"/>
<dbReference type="InterPro" id="IPR008210">
    <property type="entry name" value="PEP_carboxykinase_N"/>
</dbReference>
<keyword evidence="15" id="KW-0670">Pyruvate</keyword>
<keyword evidence="15" id="KW-0808">Transferase</keyword>
<keyword evidence="15" id="KW-0418">Kinase</keyword>
<name>A0A139A252_GONPJ</name>
<evidence type="ECO:0000256" key="1">
    <source>
        <dbReference type="ARBA" id="ARBA00001936"/>
    </source>
</evidence>
<evidence type="ECO:0000256" key="2">
    <source>
        <dbReference type="ARBA" id="ARBA00004742"/>
    </source>
</evidence>
<dbReference type="GO" id="GO:0004613">
    <property type="term" value="F:phosphoenolpyruvate carboxykinase (GTP) activity"/>
    <property type="evidence" value="ECO:0007669"/>
    <property type="project" value="UniProtKB-EC"/>
</dbReference>
<dbReference type="Gene3D" id="2.170.8.10">
    <property type="entry name" value="Phosphoenolpyruvate Carboxykinase, domain 2"/>
    <property type="match status" value="1"/>
</dbReference>
<evidence type="ECO:0000313" key="15">
    <source>
        <dbReference type="EMBL" id="KXS10866.1"/>
    </source>
</evidence>
<dbReference type="GO" id="GO:0006107">
    <property type="term" value="P:oxaloacetate metabolic process"/>
    <property type="evidence" value="ECO:0007669"/>
    <property type="project" value="TreeGrafter"/>
</dbReference>
<comment type="similarity">
    <text evidence="3">Belongs to the phosphoenolpyruvate carboxykinase [GTP] family.</text>
</comment>
<gene>
    <name evidence="15" type="ORF">M427DRAFT_158696</name>
</gene>
<keyword evidence="8" id="KW-0547">Nucleotide-binding</keyword>
<evidence type="ECO:0000256" key="9">
    <source>
        <dbReference type="ARBA" id="ARBA00022793"/>
    </source>
</evidence>
<dbReference type="InterPro" id="IPR008209">
    <property type="entry name" value="PEP_carboxykinase_GTP"/>
</dbReference>
<evidence type="ECO:0000256" key="4">
    <source>
        <dbReference type="ARBA" id="ARBA00011245"/>
    </source>
</evidence>
<comment type="subunit">
    <text evidence="4">Monomer.</text>
</comment>
<evidence type="ECO:0000256" key="7">
    <source>
        <dbReference type="ARBA" id="ARBA00022723"/>
    </source>
</evidence>
<keyword evidence="7" id="KW-0479">Metal-binding</keyword>
<dbReference type="GO" id="GO:0042594">
    <property type="term" value="P:response to starvation"/>
    <property type="evidence" value="ECO:0007669"/>
    <property type="project" value="TreeGrafter"/>
</dbReference>
<dbReference type="InterPro" id="IPR013035">
    <property type="entry name" value="PEP_carboxykinase_C"/>
</dbReference>
<dbReference type="EMBL" id="KQ965812">
    <property type="protein sequence ID" value="KXS10866.1"/>
    <property type="molecule type" value="Genomic_DNA"/>
</dbReference>
<dbReference type="GO" id="GO:0005525">
    <property type="term" value="F:GTP binding"/>
    <property type="evidence" value="ECO:0007669"/>
    <property type="project" value="UniProtKB-KW"/>
</dbReference>
<keyword evidence="11" id="KW-0464">Manganese</keyword>
<dbReference type="PANTHER" id="PTHR11561">
    <property type="entry name" value="PHOSPHOENOLPYRUVATE CARBOXYKINASE"/>
    <property type="match status" value="1"/>
</dbReference>
<dbReference type="InterPro" id="IPR018091">
    <property type="entry name" value="PEP_carboxykin_GTP_CS"/>
</dbReference>
<dbReference type="InterPro" id="IPR035078">
    <property type="entry name" value="PEP_carboxykinase_GTP_N"/>
</dbReference>
<dbReference type="HAMAP" id="MF_00452">
    <property type="entry name" value="PEPCK_GTP"/>
    <property type="match status" value="1"/>
</dbReference>
<dbReference type="Proteomes" id="UP000070544">
    <property type="component" value="Unassembled WGS sequence"/>
</dbReference>
<dbReference type="GO" id="GO:0006094">
    <property type="term" value="P:gluconeogenesis"/>
    <property type="evidence" value="ECO:0007669"/>
    <property type="project" value="UniProtKB-KW"/>
</dbReference>
<keyword evidence="10" id="KW-0342">GTP-binding</keyword>
<dbReference type="PIRSF" id="PIRSF001348">
    <property type="entry name" value="PEP_carboxykinase_GTP"/>
    <property type="match status" value="1"/>
</dbReference>
<evidence type="ECO:0000313" key="16">
    <source>
        <dbReference type="Proteomes" id="UP000070544"/>
    </source>
</evidence>
<dbReference type="GO" id="GO:0005829">
    <property type="term" value="C:cytosol"/>
    <property type="evidence" value="ECO:0007669"/>
    <property type="project" value="TreeGrafter"/>
</dbReference>
<dbReference type="CDD" id="cd00819">
    <property type="entry name" value="PEPCK_GTP"/>
    <property type="match status" value="1"/>
</dbReference>
<reference evidence="15 16" key="1">
    <citation type="journal article" date="2015" name="Genome Biol. Evol.">
        <title>Phylogenomic analyses indicate that early fungi evolved digesting cell walls of algal ancestors of land plants.</title>
        <authorList>
            <person name="Chang Y."/>
            <person name="Wang S."/>
            <person name="Sekimoto S."/>
            <person name="Aerts A.L."/>
            <person name="Choi C."/>
            <person name="Clum A."/>
            <person name="LaButti K.M."/>
            <person name="Lindquist E.A."/>
            <person name="Yee Ngan C."/>
            <person name="Ohm R.A."/>
            <person name="Salamov A.A."/>
            <person name="Grigoriev I.V."/>
            <person name="Spatafora J.W."/>
            <person name="Berbee M.L."/>
        </authorList>
    </citation>
    <scope>NUCLEOTIDE SEQUENCE [LARGE SCALE GENOMIC DNA]</scope>
    <source>
        <strain evidence="15 16">JEL478</strain>
    </source>
</reference>
<dbReference type="PROSITE" id="PS00505">
    <property type="entry name" value="PEPCK_GTP"/>
    <property type="match status" value="1"/>
</dbReference>
<dbReference type="GO" id="GO:0033993">
    <property type="term" value="P:response to lipid"/>
    <property type="evidence" value="ECO:0007669"/>
    <property type="project" value="TreeGrafter"/>
</dbReference>
<organism evidence="15 16">
    <name type="scientific">Gonapodya prolifera (strain JEL478)</name>
    <name type="common">Monoblepharis prolifera</name>
    <dbReference type="NCBI Taxonomy" id="1344416"/>
    <lineage>
        <taxon>Eukaryota</taxon>
        <taxon>Fungi</taxon>
        <taxon>Fungi incertae sedis</taxon>
        <taxon>Chytridiomycota</taxon>
        <taxon>Chytridiomycota incertae sedis</taxon>
        <taxon>Monoblepharidomycetes</taxon>
        <taxon>Monoblepharidales</taxon>
        <taxon>Gonapodyaceae</taxon>
        <taxon>Gonapodya</taxon>
    </lineage>
</organism>
<dbReference type="Gene3D" id="3.40.449.10">
    <property type="entry name" value="Phosphoenolpyruvate Carboxykinase, domain 1"/>
    <property type="match status" value="1"/>
</dbReference>
<proteinExistence type="inferred from homology"/>
<dbReference type="OMA" id="GPTNNWV"/>
<feature type="domain" description="Phosphoenolpyruvate carboxykinase C-terminal P-loop" evidence="13">
    <location>
        <begin position="245"/>
        <end position="606"/>
    </location>
</feature>
<dbReference type="FunFam" id="3.40.449.10:FF:000005">
    <property type="entry name" value="Phosphoenolpyruvate carboxykinase [GTP]"/>
    <property type="match status" value="1"/>
</dbReference>
<dbReference type="SUPFAM" id="SSF53795">
    <property type="entry name" value="PEP carboxykinase-like"/>
    <property type="match status" value="1"/>
</dbReference>
<comment type="pathway">
    <text evidence="2">Carbohydrate biosynthesis; gluconeogenesis.</text>
</comment>
<dbReference type="PANTHER" id="PTHR11561:SF0">
    <property type="entry name" value="PHOSPHOENOLPYRUVATE CARBOXYKINASE [GTP]-RELATED"/>
    <property type="match status" value="1"/>
</dbReference>
<evidence type="ECO:0000256" key="10">
    <source>
        <dbReference type="ARBA" id="ARBA00023134"/>
    </source>
</evidence>
<dbReference type="NCBIfam" id="NF003253">
    <property type="entry name" value="PRK04210.1"/>
    <property type="match status" value="1"/>
</dbReference>
<dbReference type="AlphaFoldDB" id="A0A139A252"/>
<evidence type="ECO:0000256" key="6">
    <source>
        <dbReference type="ARBA" id="ARBA00022432"/>
    </source>
</evidence>
<dbReference type="GO" id="GO:0019543">
    <property type="term" value="P:propionate catabolic process"/>
    <property type="evidence" value="ECO:0007669"/>
    <property type="project" value="TreeGrafter"/>
</dbReference>
<evidence type="ECO:0000256" key="12">
    <source>
        <dbReference type="ARBA" id="ARBA00023239"/>
    </source>
</evidence>
<dbReference type="Pfam" id="PF17297">
    <property type="entry name" value="PEPCK_N"/>
    <property type="match status" value="1"/>
</dbReference>
<accession>A0A139A252</accession>
<evidence type="ECO:0000256" key="5">
    <source>
        <dbReference type="ARBA" id="ARBA00012306"/>
    </source>
</evidence>
<dbReference type="Gene3D" id="3.90.228.20">
    <property type="match status" value="1"/>
</dbReference>
<evidence type="ECO:0000259" key="13">
    <source>
        <dbReference type="Pfam" id="PF00821"/>
    </source>
</evidence>
<keyword evidence="6" id="KW-0312">Gluconeogenesis</keyword>
<dbReference type="OrthoDB" id="5841594at2759"/>
<evidence type="ECO:0000256" key="3">
    <source>
        <dbReference type="ARBA" id="ARBA00005796"/>
    </source>
</evidence>
<keyword evidence="9" id="KW-0210">Decarboxylase</keyword>
<dbReference type="GO" id="GO:0046327">
    <property type="term" value="P:glycerol biosynthetic process from pyruvate"/>
    <property type="evidence" value="ECO:0007669"/>
    <property type="project" value="TreeGrafter"/>
</dbReference>
<dbReference type="EC" id="4.1.1.32" evidence="5"/>
<dbReference type="SUPFAM" id="SSF68923">
    <property type="entry name" value="PEP carboxykinase N-terminal domain"/>
    <property type="match status" value="1"/>
</dbReference>
<dbReference type="InterPro" id="IPR035077">
    <property type="entry name" value="PEP_carboxykinase_GTP_C"/>
</dbReference>
<keyword evidence="12" id="KW-0456">Lyase</keyword>
<comment type="cofactor">
    <cofactor evidence="1">
        <name>Mn(2+)</name>
        <dbReference type="ChEBI" id="CHEBI:29035"/>
    </cofactor>
</comment>